<feature type="domain" description="CFEM" evidence="18">
    <location>
        <begin position="683"/>
        <end position="791"/>
    </location>
</feature>
<protein>
    <submittedName>
        <fullName evidence="19">Extracellular membrane protein, CFEM</fullName>
    </submittedName>
</protein>
<feature type="disulfide bond" evidence="15">
    <location>
        <begin position="721"/>
        <end position="728"/>
    </location>
</feature>
<evidence type="ECO:0000256" key="13">
    <source>
        <dbReference type="ARBA" id="ARBA00023180"/>
    </source>
</evidence>
<feature type="region of interest" description="Disordered" evidence="16">
    <location>
        <begin position="602"/>
        <end position="663"/>
    </location>
</feature>
<feature type="compositionally biased region" description="Low complexity" evidence="16">
    <location>
        <begin position="631"/>
        <end position="656"/>
    </location>
</feature>
<comment type="similarity">
    <text evidence="3">Belongs to the RBT5 family.</text>
</comment>
<dbReference type="PANTHER" id="PTHR37928">
    <property type="entry name" value="CFEM DOMAIN PROTEIN (AFU_ORTHOLOGUE AFUA_6G14090)"/>
    <property type="match status" value="1"/>
</dbReference>
<keyword evidence="4" id="KW-1003">Cell membrane</keyword>
<dbReference type="InterPro" id="IPR003609">
    <property type="entry name" value="Pan_app"/>
</dbReference>
<reference evidence="19" key="1">
    <citation type="submission" date="2022-06" db="EMBL/GenBank/DDBJ databases">
        <title>Complete genome sequences of two strains of the flax pathogen Septoria linicola.</title>
        <authorList>
            <person name="Lapalu N."/>
            <person name="Simon A."/>
            <person name="Demenou B."/>
            <person name="Paumier D."/>
            <person name="Guillot M.-P."/>
            <person name="Gout L."/>
            <person name="Valade R."/>
        </authorList>
    </citation>
    <scope>NUCLEOTIDE SEQUENCE</scope>
    <source>
        <strain evidence="19">SE15195</strain>
    </source>
</reference>
<keyword evidence="14" id="KW-0449">Lipoprotein</keyword>
<evidence type="ECO:0000256" key="6">
    <source>
        <dbReference type="ARBA" id="ARBA00022617"/>
    </source>
</evidence>
<feature type="compositionally biased region" description="Low complexity" evidence="16">
    <location>
        <begin position="315"/>
        <end position="331"/>
    </location>
</feature>
<dbReference type="EMBL" id="CP099420">
    <property type="protein sequence ID" value="USW51227.1"/>
    <property type="molecule type" value="Genomic_DNA"/>
</dbReference>
<evidence type="ECO:0000256" key="1">
    <source>
        <dbReference type="ARBA" id="ARBA00004609"/>
    </source>
</evidence>
<evidence type="ECO:0000256" key="5">
    <source>
        <dbReference type="ARBA" id="ARBA00022525"/>
    </source>
</evidence>
<feature type="region of interest" description="Disordered" evidence="16">
    <location>
        <begin position="299"/>
        <end position="331"/>
    </location>
</feature>
<sequence>MARYLSFLYLSGLALANINDFEHGPLTKRQDPPGYTPPVSTTTTTAIVSTITPVACASPGINFLVNSDFVTPDSPGSVNYTVQCGSNNQDTFGTNLYDGGQEAPNGYLDCISICEASPNCQAFQFVAGRADGTGTSPGNCYLKRTSCEQGVAFDRRGQNSAAYVAGLRPGPAAGTGTTTSPSAAQPTRACAASATPTNSPSNSTNVYYVQCDIDTEGGLLSVIGSQADYNACFPLCDSTPGCVGFTFTQFEGSGCPGYCYLKFSDPPSRGLRFTNLGLQGTNLIAALMSAQYLPPVVSSTVTATSTPGPPPAYTPPAVTTTTTTTTSTTSSITSSLVPTSSLCPGGNGTIVTDINDNTYTLYCGYEYQGEADLLDNAPSMQACIDACGARPASPAPGNCLGVSYTGGNAGPGSCYLKTTGLYLTPAPDIICAVRNVVPPPFSSTVTSTSVSSTTSTALEPPAYTPPIVSTTTTTSSSSSEQEPPIEPTTTTTITTSSSSFYSATSTSSSSSEAPLNPPIYTPPVVVTISTSSSSELSSSETSLSPPIYTPPVVATTSTSSSFELTTSSSSSDIRPSSSSSEIILSSSSSGLESISSVEITTTLGSSSSSSEVSFFTSSSSSESPPSPPAYTAPSSSESSTQASSATSSAVISSSSSVPPPPAYETTIPTTLVISSSSSSASQEVTFTVTPVPSPTTSTRVPPQVTDIPSCAQPCILDLGNCAVGDVRCICSNQPLLETYRQCVVRVCTPTEAAEVVDYANDLCGDYGITALPSLNYPLSTSTTAPPTSITSRPPSVTDIPPCAQRCVLGYGDCSETDVRCICSNTPLLEQYRTCIVQSCNATDAKACYDYAAQLCGGFGVTSLLPLYPSSTVRSSSPPTGPASVTTFPATPGQQSCIPCTRSTGSCVKRTTVIPVYSREL</sequence>
<keyword evidence="6 15" id="KW-0349">Heme</keyword>
<evidence type="ECO:0000256" key="9">
    <source>
        <dbReference type="ARBA" id="ARBA00022729"/>
    </source>
</evidence>
<feature type="disulfide bond" evidence="15">
    <location>
        <begin position="730"/>
        <end position="763"/>
    </location>
</feature>
<keyword evidence="8 15" id="KW-0479">Metal-binding</keyword>
<feature type="binding site" description="axial binding residue" evidence="15">
    <location>
        <position position="725"/>
    </location>
    <ligand>
        <name>heme</name>
        <dbReference type="ChEBI" id="CHEBI:30413"/>
    </ligand>
    <ligandPart>
        <name>Fe</name>
        <dbReference type="ChEBI" id="CHEBI:18248"/>
    </ligandPart>
</feature>
<dbReference type="Pfam" id="PF05730">
    <property type="entry name" value="CFEM"/>
    <property type="match status" value="2"/>
</dbReference>
<keyword evidence="7" id="KW-0336">GPI-anchor</keyword>
<gene>
    <name evidence="19" type="ORF">Slin15195_G045460</name>
</gene>
<evidence type="ECO:0000256" key="17">
    <source>
        <dbReference type="SAM" id="SignalP"/>
    </source>
</evidence>
<evidence type="ECO:0000256" key="4">
    <source>
        <dbReference type="ARBA" id="ARBA00022475"/>
    </source>
</evidence>
<dbReference type="PANTHER" id="PTHR37928:SF2">
    <property type="entry name" value="GPI ANCHORED CFEM DOMAIN PROTEIN (AFU_ORTHOLOGUE AFUA_6G10580)"/>
    <property type="match status" value="1"/>
</dbReference>
<dbReference type="PROSITE" id="PS52012">
    <property type="entry name" value="CFEM"/>
    <property type="match status" value="1"/>
</dbReference>
<dbReference type="InterPro" id="IPR008427">
    <property type="entry name" value="Extracellular_membr_CFEM_dom"/>
</dbReference>
<feature type="compositionally biased region" description="Low complexity" evidence="16">
    <location>
        <begin position="465"/>
        <end position="511"/>
    </location>
</feature>
<feature type="chain" id="PRO_5040217842" evidence="17">
    <location>
        <begin position="17"/>
        <end position="920"/>
    </location>
</feature>
<evidence type="ECO:0000256" key="16">
    <source>
        <dbReference type="SAM" id="MobiDB-lite"/>
    </source>
</evidence>
<comment type="subcellular location">
    <subcellularLocation>
        <location evidence="1">Cell membrane</location>
        <topology evidence="1">Lipid-anchor</topology>
        <topology evidence="1">GPI-anchor</topology>
    </subcellularLocation>
    <subcellularLocation>
        <location evidence="2">Secreted</location>
    </subcellularLocation>
</comment>
<keyword evidence="10 15" id="KW-0408">Iron</keyword>
<feature type="compositionally biased region" description="Low complexity" evidence="16">
    <location>
        <begin position="442"/>
        <end position="456"/>
    </location>
</feature>
<keyword evidence="9 17" id="KW-0732">Signal</keyword>
<evidence type="ECO:0000313" key="20">
    <source>
        <dbReference type="Proteomes" id="UP001056384"/>
    </source>
</evidence>
<evidence type="ECO:0000256" key="3">
    <source>
        <dbReference type="ARBA" id="ARBA00010031"/>
    </source>
</evidence>
<evidence type="ECO:0000256" key="12">
    <source>
        <dbReference type="ARBA" id="ARBA00023157"/>
    </source>
</evidence>
<dbReference type="InterPro" id="IPR051735">
    <property type="entry name" value="CFEM_domain"/>
</dbReference>
<organism evidence="19 20">
    <name type="scientific">Septoria linicola</name>
    <dbReference type="NCBI Taxonomy" id="215465"/>
    <lineage>
        <taxon>Eukaryota</taxon>
        <taxon>Fungi</taxon>
        <taxon>Dikarya</taxon>
        <taxon>Ascomycota</taxon>
        <taxon>Pezizomycotina</taxon>
        <taxon>Dothideomycetes</taxon>
        <taxon>Dothideomycetidae</taxon>
        <taxon>Mycosphaerellales</taxon>
        <taxon>Mycosphaerellaceae</taxon>
        <taxon>Septoria</taxon>
    </lineage>
</organism>
<evidence type="ECO:0000313" key="19">
    <source>
        <dbReference type="EMBL" id="USW51227.1"/>
    </source>
</evidence>
<evidence type="ECO:0000256" key="15">
    <source>
        <dbReference type="PROSITE-ProRule" id="PRU01356"/>
    </source>
</evidence>
<comment type="caution">
    <text evidence="15">Lacks conserved residue(s) required for the propagation of feature annotation.</text>
</comment>
<feature type="region of interest" description="Disordered" evidence="16">
    <location>
        <begin position="442"/>
        <end position="517"/>
    </location>
</feature>
<dbReference type="Gene3D" id="3.50.4.10">
    <property type="entry name" value="Hepatocyte Growth Factor"/>
    <property type="match status" value="2"/>
</dbReference>
<dbReference type="GO" id="GO:0005886">
    <property type="term" value="C:plasma membrane"/>
    <property type="evidence" value="ECO:0007669"/>
    <property type="project" value="UniProtKB-SubCell"/>
</dbReference>
<dbReference type="SMART" id="SM00747">
    <property type="entry name" value="CFEM"/>
    <property type="match status" value="2"/>
</dbReference>
<accession>A0A9Q9EIN5</accession>
<name>A0A9Q9EIN5_9PEZI</name>
<feature type="region of interest" description="Disordered" evidence="16">
    <location>
        <begin position="562"/>
        <end position="581"/>
    </location>
</feature>
<dbReference type="Pfam" id="PF14295">
    <property type="entry name" value="PAN_4"/>
    <property type="match status" value="3"/>
</dbReference>
<dbReference type="GO" id="GO:0046872">
    <property type="term" value="F:metal ion binding"/>
    <property type="evidence" value="ECO:0007669"/>
    <property type="project" value="UniProtKB-UniRule"/>
</dbReference>
<keyword evidence="12 15" id="KW-1015">Disulfide bond</keyword>
<keyword evidence="13" id="KW-0325">Glycoprotein</keyword>
<dbReference type="AlphaFoldDB" id="A0A9Q9EIN5"/>
<proteinExistence type="inferred from homology"/>
<feature type="signal peptide" evidence="17">
    <location>
        <begin position="1"/>
        <end position="16"/>
    </location>
</feature>
<evidence type="ECO:0000256" key="8">
    <source>
        <dbReference type="ARBA" id="ARBA00022723"/>
    </source>
</evidence>
<keyword evidence="11" id="KW-0472">Membrane</keyword>
<evidence type="ECO:0000259" key="18">
    <source>
        <dbReference type="PROSITE" id="PS52012"/>
    </source>
</evidence>
<evidence type="ECO:0000256" key="7">
    <source>
        <dbReference type="ARBA" id="ARBA00022622"/>
    </source>
</evidence>
<evidence type="ECO:0000256" key="11">
    <source>
        <dbReference type="ARBA" id="ARBA00023136"/>
    </source>
</evidence>
<dbReference type="GO" id="GO:0005576">
    <property type="term" value="C:extracellular region"/>
    <property type="evidence" value="ECO:0007669"/>
    <property type="project" value="UniProtKB-SubCell"/>
</dbReference>
<dbReference type="OrthoDB" id="3648802at2759"/>
<feature type="compositionally biased region" description="Low complexity" evidence="16">
    <location>
        <begin position="602"/>
        <end position="623"/>
    </location>
</feature>
<evidence type="ECO:0000256" key="14">
    <source>
        <dbReference type="ARBA" id="ARBA00023288"/>
    </source>
</evidence>
<dbReference type="GO" id="GO:0098552">
    <property type="term" value="C:side of membrane"/>
    <property type="evidence" value="ECO:0007669"/>
    <property type="project" value="UniProtKB-KW"/>
</dbReference>
<keyword evidence="5" id="KW-0964">Secreted</keyword>
<evidence type="ECO:0000256" key="10">
    <source>
        <dbReference type="ARBA" id="ARBA00023004"/>
    </source>
</evidence>
<keyword evidence="20" id="KW-1185">Reference proteome</keyword>
<evidence type="ECO:0000256" key="2">
    <source>
        <dbReference type="ARBA" id="ARBA00004613"/>
    </source>
</evidence>
<dbReference type="Proteomes" id="UP001056384">
    <property type="component" value="Chromosome 3"/>
</dbReference>